<protein>
    <submittedName>
        <fullName evidence="1">Uncharacterized protein</fullName>
    </submittedName>
</protein>
<dbReference type="EMBL" id="LXQA010772830">
    <property type="protein sequence ID" value="MCI70285.1"/>
    <property type="molecule type" value="Genomic_DNA"/>
</dbReference>
<dbReference type="Proteomes" id="UP000265520">
    <property type="component" value="Unassembled WGS sequence"/>
</dbReference>
<organism evidence="1 2">
    <name type="scientific">Trifolium medium</name>
    <dbReference type="NCBI Taxonomy" id="97028"/>
    <lineage>
        <taxon>Eukaryota</taxon>
        <taxon>Viridiplantae</taxon>
        <taxon>Streptophyta</taxon>
        <taxon>Embryophyta</taxon>
        <taxon>Tracheophyta</taxon>
        <taxon>Spermatophyta</taxon>
        <taxon>Magnoliopsida</taxon>
        <taxon>eudicotyledons</taxon>
        <taxon>Gunneridae</taxon>
        <taxon>Pentapetalae</taxon>
        <taxon>rosids</taxon>
        <taxon>fabids</taxon>
        <taxon>Fabales</taxon>
        <taxon>Fabaceae</taxon>
        <taxon>Papilionoideae</taxon>
        <taxon>50 kb inversion clade</taxon>
        <taxon>NPAAA clade</taxon>
        <taxon>Hologalegina</taxon>
        <taxon>IRL clade</taxon>
        <taxon>Trifolieae</taxon>
        <taxon>Trifolium</taxon>
    </lineage>
</organism>
<name>A0A392UEX6_9FABA</name>
<sequence>DQHAIWPCSTPMRTVLDVESFSTPMRTVLDTWVVLDAYEDCVRHLCGLLDASPEHLQKQKS</sequence>
<comment type="caution">
    <text evidence="1">The sequence shown here is derived from an EMBL/GenBank/DDBJ whole genome shotgun (WGS) entry which is preliminary data.</text>
</comment>
<accession>A0A392UEX6</accession>
<dbReference type="AlphaFoldDB" id="A0A392UEX6"/>
<proteinExistence type="predicted"/>
<reference evidence="1 2" key="1">
    <citation type="journal article" date="2018" name="Front. Plant Sci.">
        <title>Red Clover (Trifolium pratense) and Zigzag Clover (T. medium) - A Picture of Genomic Similarities and Differences.</title>
        <authorList>
            <person name="Dluhosova J."/>
            <person name="Istvanek J."/>
            <person name="Nedelnik J."/>
            <person name="Repkova J."/>
        </authorList>
    </citation>
    <scope>NUCLEOTIDE SEQUENCE [LARGE SCALE GENOMIC DNA]</scope>
    <source>
        <strain evidence="2">cv. 10/8</strain>
        <tissue evidence="1">Leaf</tissue>
    </source>
</reference>
<keyword evidence="2" id="KW-1185">Reference proteome</keyword>
<feature type="non-terminal residue" evidence="1">
    <location>
        <position position="1"/>
    </location>
</feature>
<evidence type="ECO:0000313" key="1">
    <source>
        <dbReference type="EMBL" id="MCI70285.1"/>
    </source>
</evidence>
<evidence type="ECO:0000313" key="2">
    <source>
        <dbReference type="Proteomes" id="UP000265520"/>
    </source>
</evidence>